<feature type="region of interest" description="Disordered" evidence="1">
    <location>
        <begin position="160"/>
        <end position="180"/>
    </location>
</feature>
<reference evidence="2" key="1">
    <citation type="journal article" date="2019" name="Environ. Microbiol.">
        <title>Fungal ecological strategies reflected in gene transcription - a case study of two litter decomposers.</title>
        <authorList>
            <person name="Barbi F."/>
            <person name="Kohler A."/>
            <person name="Barry K."/>
            <person name="Baskaran P."/>
            <person name="Daum C."/>
            <person name="Fauchery L."/>
            <person name="Ihrmark K."/>
            <person name="Kuo A."/>
            <person name="LaButti K."/>
            <person name="Lipzen A."/>
            <person name="Morin E."/>
            <person name="Grigoriev I.V."/>
            <person name="Henrissat B."/>
            <person name="Lindahl B."/>
            <person name="Martin F."/>
        </authorList>
    </citation>
    <scope>NUCLEOTIDE SEQUENCE</scope>
    <source>
        <strain evidence="2">JB14</strain>
    </source>
</reference>
<sequence length="330" mass="36636">NNGTIGVESAALFEENTALHRQGHLVRAMVTEYYIQAENVFRRQKRLQNSTTNPRALLQGLIQDGFVEKDDIERLSLLAFLLGWEKQFTLEDLEFEGLLFGLLRPLDLCMGHLESLMDPSEPPMVPTLVKKSTSKSKPQITLSTFYPLCLLPRSLLTLGNEGPPPDEAASEEESDDGAVVQGSAGRCFRWKRKTISSRSLTANTRVALLLLISNARDPSTRRSRVMFQLLPRGLVCLLGSWGRVTSAPQIASDSSADVIPPKQLAKQSKTAGPSQMRVVVPQTTTTQLRRKLFKKPKTHQAEGSSSKTKLLASARIAFQPPLDFKHNFDL</sequence>
<proteinExistence type="predicted"/>
<gene>
    <name evidence="2" type="ORF">BT96DRAFT_951478</name>
</gene>
<protein>
    <submittedName>
        <fullName evidence="2">Uncharacterized protein</fullName>
    </submittedName>
</protein>
<accession>A0A6A4GD04</accession>
<evidence type="ECO:0000313" key="2">
    <source>
        <dbReference type="EMBL" id="KAE9383295.1"/>
    </source>
</evidence>
<name>A0A6A4GD04_9AGAR</name>
<evidence type="ECO:0000313" key="3">
    <source>
        <dbReference type="Proteomes" id="UP000799118"/>
    </source>
</evidence>
<evidence type="ECO:0000256" key="1">
    <source>
        <dbReference type="SAM" id="MobiDB-lite"/>
    </source>
</evidence>
<keyword evidence="3" id="KW-1185">Reference proteome</keyword>
<dbReference type="Proteomes" id="UP000799118">
    <property type="component" value="Unassembled WGS sequence"/>
</dbReference>
<feature type="non-terminal residue" evidence="2">
    <location>
        <position position="1"/>
    </location>
</feature>
<dbReference type="AlphaFoldDB" id="A0A6A4GD04"/>
<organism evidence="2 3">
    <name type="scientific">Gymnopus androsaceus JB14</name>
    <dbReference type="NCBI Taxonomy" id="1447944"/>
    <lineage>
        <taxon>Eukaryota</taxon>
        <taxon>Fungi</taxon>
        <taxon>Dikarya</taxon>
        <taxon>Basidiomycota</taxon>
        <taxon>Agaricomycotina</taxon>
        <taxon>Agaricomycetes</taxon>
        <taxon>Agaricomycetidae</taxon>
        <taxon>Agaricales</taxon>
        <taxon>Marasmiineae</taxon>
        <taxon>Omphalotaceae</taxon>
        <taxon>Gymnopus</taxon>
    </lineage>
</organism>
<dbReference type="EMBL" id="ML770578">
    <property type="protein sequence ID" value="KAE9383295.1"/>
    <property type="molecule type" value="Genomic_DNA"/>
</dbReference>